<reference evidence="2" key="1">
    <citation type="submission" date="2023-02" db="EMBL/GenBank/DDBJ databases">
        <title>Complete genome sequence of Lactobacillus curvatus CACC879 isolated from Pig feces.</title>
        <authorList>
            <person name="Park S."/>
            <person name="Park M.A."/>
            <person name="Kim D.-H."/>
            <person name="Kim Y."/>
        </authorList>
    </citation>
    <scope>NUCLEOTIDE SEQUENCE</scope>
    <source>
        <strain evidence="2">Curvatus</strain>
        <plasmid evidence="2">p1_CACC879</plasmid>
    </source>
</reference>
<gene>
    <name evidence="2" type="ORF">PSR33_09720</name>
</gene>
<protein>
    <submittedName>
        <fullName evidence="2">Minor capsid protein</fullName>
    </submittedName>
</protein>
<dbReference type="EMBL" id="CP117684">
    <property type="protein sequence ID" value="WDC92827.1"/>
    <property type="molecule type" value="Genomic_DNA"/>
</dbReference>
<evidence type="ECO:0000313" key="3">
    <source>
        <dbReference type="Proteomes" id="UP001215533"/>
    </source>
</evidence>
<dbReference type="Pfam" id="PF04233">
    <property type="entry name" value="Phage_Mu_F"/>
    <property type="match status" value="1"/>
</dbReference>
<evidence type="ECO:0000313" key="2">
    <source>
        <dbReference type="EMBL" id="WDC92827.1"/>
    </source>
</evidence>
<evidence type="ECO:0000259" key="1">
    <source>
        <dbReference type="Pfam" id="PF04233"/>
    </source>
</evidence>
<dbReference type="AlphaFoldDB" id="A0AAJ5RH11"/>
<accession>A0AAJ5RH11</accession>
<name>A0AAJ5RH11_LATCU</name>
<feature type="domain" description="Phage head morphogenesis" evidence="1">
    <location>
        <begin position="245"/>
        <end position="340"/>
    </location>
</feature>
<sequence length="397" mass="45173">MADKDKLTYWELRSALEEQKLFKRGDEYERKVINVYNQARQYLTNAVDELYKRYDGQTSLTEAQAKAALNNTVPAADLVALQNVVKTIDDKETKIKVQEYLDWVAAKSRITKMEELKAKAYIVAKQLADVQLEQSTDYYVNAVKDAYASASREAIIGNVQASEGVYQGETVPRVNHETNQIEFVKPEKTTPIKAENADAFSELSTHEVKQILDTPWLGSNYSKRIWNDTDLLAKKLQELFAVSEMTGMSQREMADKIAKEFNTGIGVARRLIRTEANHVHNQAKLAGWKAHGVEKYSLVAVLDFRTSQKCRDIDGKVFDVDKAIVNVNFPPLHPWCRTVAVAWFSYAKYGGNRTANDPITGETFKLSTDDTYRDWEQMLINKYGNKKVMNAMKNAKK</sequence>
<organism evidence="2 3">
    <name type="scientific">Latilactobacillus curvatus</name>
    <name type="common">Lactobacillus curvatus</name>
    <dbReference type="NCBI Taxonomy" id="28038"/>
    <lineage>
        <taxon>Bacteria</taxon>
        <taxon>Bacillati</taxon>
        <taxon>Bacillota</taxon>
        <taxon>Bacilli</taxon>
        <taxon>Lactobacillales</taxon>
        <taxon>Lactobacillaceae</taxon>
        <taxon>Latilactobacillus</taxon>
    </lineage>
</organism>
<proteinExistence type="predicted"/>
<dbReference type="Proteomes" id="UP001215533">
    <property type="component" value="Plasmid p1_CACC879"/>
</dbReference>
<keyword evidence="2" id="KW-0614">Plasmid</keyword>
<geneLocation type="plasmid" evidence="2 3">
    <name>p1_CACC879</name>
</geneLocation>
<dbReference type="NCBIfam" id="TIGR01641">
    <property type="entry name" value="phageSPP1_gp7"/>
    <property type="match status" value="1"/>
</dbReference>
<dbReference type="InterPro" id="IPR006528">
    <property type="entry name" value="Phage_head_morphogenesis_dom"/>
</dbReference>